<feature type="transmembrane region" description="Helical" evidence="1">
    <location>
        <begin position="59"/>
        <end position="79"/>
    </location>
</feature>
<keyword evidence="1" id="KW-0472">Membrane</keyword>
<evidence type="ECO:0000313" key="3">
    <source>
        <dbReference type="Proteomes" id="UP000184334"/>
    </source>
</evidence>
<dbReference type="EMBL" id="FQUI01000015">
    <property type="protein sequence ID" value="SHE78891.1"/>
    <property type="molecule type" value="Genomic_DNA"/>
</dbReference>
<protein>
    <recommendedName>
        <fullName evidence="4">DUF5668 domain-containing protein</fullName>
    </recommendedName>
</protein>
<feature type="transmembrane region" description="Helical" evidence="1">
    <location>
        <begin position="30"/>
        <end position="47"/>
    </location>
</feature>
<keyword evidence="1" id="KW-0812">Transmembrane</keyword>
<gene>
    <name evidence="2" type="ORF">SAMN02745164_01149</name>
</gene>
<comment type="caution">
    <text evidence="2">The sequence shown here is derived from an EMBL/GenBank/DDBJ whole genome shotgun (WGS) entry which is preliminary data.</text>
</comment>
<dbReference type="RefSeq" id="WP_084670718.1">
    <property type="nucleotide sequence ID" value="NZ_FQUI01000015.1"/>
</dbReference>
<dbReference type="OrthoDB" id="2695971at2"/>
<feature type="transmembrane region" description="Helical" evidence="1">
    <location>
        <begin position="134"/>
        <end position="152"/>
    </location>
</feature>
<sequence length="159" mass="18311">MRKNIYGGIILIFLGGYLIISNIFNINFSWNFIWPIFILIPGLKFEYEYFKYKKNPGILIPGGILTIIGILFYLCAFLGYEILNVLWPTFILAPGIGMLQMFLVTKRKGLLPPVIILNGLAIIFFVEEFVNVDIWNYVIGFGFILLGFNFLVGRRNKNE</sequence>
<evidence type="ECO:0008006" key="4">
    <source>
        <dbReference type="Google" id="ProtNLM"/>
    </source>
</evidence>
<evidence type="ECO:0000313" key="2">
    <source>
        <dbReference type="EMBL" id="SHE78891.1"/>
    </source>
</evidence>
<feature type="transmembrane region" description="Helical" evidence="1">
    <location>
        <begin position="110"/>
        <end position="128"/>
    </location>
</feature>
<feature type="transmembrane region" description="Helical" evidence="1">
    <location>
        <begin position="85"/>
        <end position="103"/>
    </location>
</feature>
<dbReference type="Proteomes" id="UP000184334">
    <property type="component" value="Unassembled WGS sequence"/>
</dbReference>
<feature type="transmembrane region" description="Helical" evidence="1">
    <location>
        <begin position="5"/>
        <end position="24"/>
    </location>
</feature>
<keyword evidence="1" id="KW-1133">Transmembrane helix</keyword>
<reference evidence="2" key="1">
    <citation type="submission" date="2016-11" db="EMBL/GenBank/DDBJ databases">
        <authorList>
            <person name="Varghese N."/>
            <person name="Submissions S."/>
        </authorList>
    </citation>
    <scope>NUCLEOTIDE SEQUENCE [LARGE SCALE GENOMIC DNA]</scope>
    <source>
        <strain evidence="2">DSM 16785</strain>
    </source>
</reference>
<name>A0A1M4WC75_MARH1</name>
<accession>A0A1M4WC75</accession>
<evidence type="ECO:0000256" key="1">
    <source>
        <dbReference type="SAM" id="Phobius"/>
    </source>
</evidence>
<dbReference type="STRING" id="1122195.SAMN02745164_01149"/>
<keyword evidence="3" id="KW-1185">Reference proteome</keyword>
<dbReference type="AlphaFoldDB" id="A0A1M4WC75"/>
<organism evidence="2 3">
    <name type="scientific">Marinitoga hydrogenitolerans (strain DSM 16785 / JCM 12826 / AT1271)</name>
    <dbReference type="NCBI Taxonomy" id="1122195"/>
    <lineage>
        <taxon>Bacteria</taxon>
        <taxon>Thermotogati</taxon>
        <taxon>Thermotogota</taxon>
        <taxon>Thermotogae</taxon>
        <taxon>Petrotogales</taxon>
        <taxon>Petrotogaceae</taxon>
        <taxon>Marinitoga</taxon>
    </lineage>
</organism>
<proteinExistence type="predicted"/>